<dbReference type="InterPro" id="IPR002994">
    <property type="entry name" value="Surf1/Shy1"/>
</dbReference>
<dbReference type="PROSITE" id="PS50895">
    <property type="entry name" value="SURF1"/>
    <property type="match status" value="1"/>
</dbReference>
<evidence type="ECO:0000256" key="1">
    <source>
        <dbReference type="ARBA" id="ARBA00004370"/>
    </source>
</evidence>
<dbReference type="AlphaFoldDB" id="A0A645H6G5"/>
<keyword evidence="2 5" id="KW-0812">Transmembrane</keyword>
<dbReference type="GO" id="GO:0016020">
    <property type="term" value="C:membrane"/>
    <property type="evidence" value="ECO:0007669"/>
    <property type="project" value="UniProtKB-SubCell"/>
</dbReference>
<dbReference type="PANTHER" id="PTHR23427">
    <property type="entry name" value="SURFEIT LOCUS PROTEIN"/>
    <property type="match status" value="1"/>
</dbReference>
<evidence type="ECO:0000313" key="6">
    <source>
        <dbReference type="EMBL" id="MPN34575.1"/>
    </source>
</evidence>
<dbReference type="CDD" id="cd06662">
    <property type="entry name" value="SURF1"/>
    <property type="match status" value="1"/>
</dbReference>
<comment type="caution">
    <text evidence="6">The sequence shown here is derived from an EMBL/GenBank/DDBJ whole genome shotgun (WGS) entry which is preliminary data.</text>
</comment>
<evidence type="ECO:0000256" key="5">
    <source>
        <dbReference type="SAM" id="Phobius"/>
    </source>
</evidence>
<gene>
    <name evidence="6" type="ORF">SDC9_182069</name>
</gene>
<evidence type="ECO:0000256" key="2">
    <source>
        <dbReference type="ARBA" id="ARBA00022692"/>
    </source>
</evidence>
<name>A0A645H6G5_9ZZZZ</name>
<evidence type="ECO:0008006" key="7">
    <source>
        <dbReference type="Google" id="ProtNLM"/>
    </source>
</evidence>
<reference evidence="6" key="1">
    <citation type="submission" date="2019-08" db="EMBL/GenBank/DDBJ databases">
        <authorList>
            <person name="Kucharzyk K."/>
            <person name="Murdoch R.W."/>
            <person name="Higgins S."/>
            <person name="Loffler F."/>
        </authorList>
    </citation>
    <scope>NUCLEOTIDE SEQUENCE</scope>
</reference>
<proteinExistence type="predicted"/>
<accession>A0A645H6G5</accession>
<feature type="transmembrane region" description="Helical" evidence="5">
    <location>
        <begin position="185"/>
        <end position="206"/>
    </location>
</feature>
<sequence length="222" mass="23853">MHATPITAPTAVPGKDGAQQWPQITAEQYEYQPVVVEGRWLADKTVFSQALTGLGAGFWVLTPVERADGSQVLVNRGFVPEKARTEVTSVAPGDPVRIQGLLRMSEPGGGFLRDNDAASGKWHSRDVQAIAAAMGLSNAAPYFVDQGIPNIHVNAPVNTEASAATATGPWPRSGMTVVTFHNSHAAYIFTWYGLALMVLVAAWLVVRHERSKAQSPDQAHDD</sequence>
<keyword evidence="4 5" id="KW-0472">Membrane</keyword>
<protein>
    <recommendedName>
        <fullName evidence="7">SURF1-like protein</fullName>
    </recommendedName>
</protein>
<dbReference type="EMBL" id="VSSQ01087685">
    <property type="protein sequence ID" value="MPN34575.1"/>
    <property type="molecule type" value="Genomic_DNA"/>
</dbReference>
<evidence type="ECO:0000256" key="4">
    <source>
        <dbReference type="ARBA" id="ARBA00023136"/>
    </source>
</evidence>
<evidence type="ECO:0000256" key="3">
    <source>
        <dbReference type="ARBA" id="ARBA00022989"/>
    </source>
</evidence>
<dbReference type="PANTHER" id="PTHR23427:SF2">
    <property type="entry name" value="SURFEIT LOCUS PROTEIN 1"/>
    <property type="match status" value="1"/>
</dbReference>
<comment type="subcellular location">
    <subcellularLocation>
        <location evidence="1">Membrane</location>
    </subcellularLocation>
</comment>
<organism evidence="6">
    <name type="scientific">bioreactor metagenome</name>
    <dbReference type="NCBI Taxonomy" id="1076179"/>
    <lineage>
        <taxon>unclassified sequences</taxon>
        <taxon>metagenomes</taxon>
        <taxon>ecological metagenomes</taxon>
    </lineage>
</organism>
<dbReference type="InterPro" id="IPR045214">
    <property type="entry name" value="Surf1/Surf4"/>
</dbReference>
<keyword evidence="3 5" id="KW-1133">Transmembrane helix</keyword>
<dbReference type="Pfam" id="PF02104">
    <property type="entry name" value="SURF1"/>
    <property type="match status" value="1"/>
</dbReference>